<dbReference type="PANTHER" id="PTHR38340">
    <property type="entry name" value="S-LAYER PROTEIN"/>
    <property type="match status" value="1"/>
</dbReference>
<dbReference type="SUPFAM" id="SSF51120">
    <property type="entry name" value="beta-Roll"/>
    <property type="match status" value="5"/>
</dbReference>
<feature type="region of interest" description="Disordered" evidence="3">
    <location>
        <begin position="277"/>
        <end position="296"/>
    </location>
</feature>
<dbReference type="STRING" id="1265309.K529_013895"/>
<evidence type="ECO:0008006" key="6">
    <source>
        <dbReference type="Google" id="ProtNLM"/>
    </source>
</evidence>
<feature type="region of interest" description="Disordered" evidence="3">
    <location>
        <begin position="415"/>
        <end position="442"/>
    </location>
</feature>
<dbReference type="KEGG" id="rmb:K529_013895"/>
<dbReference type="AlphaFoldDB" id="A0A1B1A5K9"/>
<feature type="compositionally biased region" description="Polar residues" evidence="3">
    <location>
        <begin position="661"/>
        <end position="672"/>
    </location>
</feature>
<dbReference type="Pfam" id="PF00353">
    <property type="entry name" value="HemolysinCabind"/>
    <property type="match status" value="8"/>
</dbReference>
<feature type="region of interest" description="Disordered" evidence="3">
    <location>
        <begin position="317"/>
        <end position="386"/>
    </location>
</feature>
<comment type="subcellular location">
    <subcellularLocation>
        <location evidence="1">Secreted</location>
    </subcellularLocation>
</comment>
<accession>A0A1B1A5K9</accession>
<feature type="region of interest" description="Disordered" evidence="3">
    <location>
        <begin position="235"/>
        <end position="263"/>
    </location>
</feature>
<proteinExistence type="predicted"/>
<sequence length="892" mass="88962">MDLTQGAGGASNGESGVVTDGTNTINFSEIERLRTGTGDDSILGSDQDDRIDANAGADTVDAGAGDDIIDLGVYGAADGDADTVILSDGDGNDTISGFDAPTDNGDGTYTGGDQLDVSGLTDAGGNPVNVLDVTVSDTNGDGTGHAVLQFPNGESITLNGVDPGTINTPAALAALGIPAPNYIVEGTSGDDVIGLAYNGDPNGDMVDAGDNIAGNNDDVIHAGAGNDSISSSFGDDSVDAGDGNDSVWGGSGEDTLIGGAGNDTLRGATGDDLLYGGDDDDHLSGEDGNDKLHGGLGNDFLDGNSDNDTIYGDAGNDTLTGDLGDDDLYGGTGSDTIYGDEGDDSLEGGDGNDSLYGGAGSDTLRGGDGDDYLGGSGNAETSSDSLFGDAGNDTLYSGSGFATLDGGDGNDRLYVNSGNTTLKGGTGNDSIHGGTGDDSMMGESGDDSFDLADDFGNDTIIGGETGETNGDTLDLRNITSDLTIDLTSADAEAGSFTDGTSTATFTEIENIRLGRGSDTLVLADGSGADAVQGFDMTDSGDGTTVDQLDVSDLTDADGNPVNVFDVTVADTNGDGTGDAILQFPNGESITLAGVSPSSVNNQAALMSMGIPGPDYIVEGTSGDDLIDVNYTGDPEGDMVDAADNAAGNDDDVIVAGAGDDTIQSGAGSDTVSGGTGNDVLSGGEDDDSLEGGEVPIPSLAMPGTISLSGVVAMTQCMGAMATTAPMAATGMITSRPGTGAILWSVAKAQTVSSAMAAMTISSLVLVTRRWAASETMNSGSTLRCPVPPISQSLAARMAKRTASTPPTTPMAVSAMCSICEEQEIWTSTMTIPIRPGTGSPQKAVGPSTPTMRVNGSASIFPKSRMCLPITLFRAPVAMTGSTQPIQAIPKAT</sequence>
<feature type="compositionally biased region" description="Acidic residues" evidence="3">
    <location>
        <begin position="338"/>
        <end position="347"/>
    </location>
</feature>
<dbReference type="GO" id="GO:0005509">
    <property type="term" value="F:calcium ion binding"/>
    <property type="evidence" value="ECO:0007669"/>
    <property type="project" value="InterPro"/>
</dbReference>
<dbReference type="PANTHER" id="PTHR38340:SF1">
    <property type="entry name" value="S-LAYER PROTEIN"/>
    <property type="match status" value="1"/>
</dbReference>
<dbReference type="GO" id="GO:0005576">
    <property type="term" value="C:extracellular region"/>
    <property type="evidence" value="ECO:0007669"/>
    <property type="project" value="UniProtKB-SubCell"/>
</dbReference>
<name>A0A1B1A5K9_9RHOB</name>
<dbReference type="InterPro" id="IPR011049">
    <property type="entry name" value="Serralysin-like_metalloprot_C"/>
</dbReference>
<dbReference type="InterPro" id="IPR001343">
    <property type="entry name" value="Hemolysn_Ca-bd"/>
</dbReference>
<evidence type="ECO:0000256" key="1">
    <source>
        <dbReference type="ARBA" id="ARBA00004613"/>
    </source>
</evidence>
<evidence type="ECO:0000256" key="2">
    <source>
        <dbReference type="ARBA" id="ARBA00022525"/>
    </source>
</evidence>
<dbReference type="InterPro" id="IPR050557">
    <property type="entry name" value="RTX_toxin/Mannuronan_C5-epim"/>
</dbReference>
<protein>
    <recommendedName>
        <fullName evidence="6">Calcium-binding protein</fullName>
    </recommendedName>
</protein>
<evidence type="ECO:0000313" key="4">
    <source>
        <dbReference type="EMBL" id="ANP41865.1"/>
    </source>
</evidence>
<evidence type="ECO:0000256" key="3">
    <source>
        <dbReference type="SAM" id="MobiDB-lite"/>
    </source>
</evidence>
<dbReference type="Gene3D" id="2.150.10.10">
    <property type="entry name" value="Serralysin-like metalloprotease, C-terminal"/>
    <property type="match status" value="6"/>
</dbReference>
<feature type="region of interest" description="Disordered" evidence="3">
    <location>
        <begin position="659"/>
        <end position="697"/>
    </location>
</feature>
<gene>
    <name evidence="4" type="ORF">K529_013895</name>
</gene>
<reference evidence="4 5" key="1">
    <citation type="journal article" date="2016" name="ISME J.">
        <title>Global occurrence and heterogeneity of the Roseobacter-clade species Ruegeria mobilis.</title>
        <authorList>
            <person name="Sonnenschein E."/>
            <person name="Gram L."/>
        </authorList>
    </citation>
    <scope>NUCLEOTIDE SEQUENCE [LARGE SCALE GENOMIC DNA]</scope>
    <source>
        <strain evidence="4 5">F1926</strain>
    </source>
</reference>
<evidence type="ECO:0000313" key="5">
    <source>
        <dbReference type="Proteomes" id="UP000013243"/>
    </source>
</evidence>
<feature type="region of interest" description="Disordered" evidence="3">
    <location>
        <begin position="1"/>
        <end position="23"/>
    </location>
</feature>
<dbReference type="EMBL" id="CP015230">
    <property type="protein sequence ID" value="ANP41865.1"/>
    <property type="molecule type" value="Genomic_DNA"/>
</dbReference>
<organism evidence="4 5">
    <name type="scientific">Tritonibacter mobilis F1926</name>
    <dbReference type="NCBI Taxonomy" id="1265309"/>
    <lineage>
        <taxon>Bacteria</taxon>
        <taxon>Pseudomonadati</taxon>
        <taxon>Pseudomonadota</taxon>
        <taxon>Alphaproteobacteria</taxon>
        <taxon>Rhodobacterales</taxon>
        <taxon>Paracoccaceae</taxon>
        <taxon>Tritonibacter</taxon>
    </lineage>
</organism>
<feature type="compositionally biased region" description="Basic and acidic residues" evidence="3">
    <location>
        <begin position="282"/>
        <end position="293"/>
    </location>
</feature>
<dbReference type="PRINTS" id="PR00313">
    <property type="entry name" value="CABNDNGRPT"/>
</dbReference>
<dbReference type="InterPro" id="IPR018511">
    <property type="entry name" value="Hemolysin-typ_Ca-bd_CS"/>
</dbReference>
<dbReference type="PROSITE" id="PS00330">
    <property type="entry name" value="HEMOLYSIN_CALCIUM"/>
    <property type="match status" value="4"/>
</dbReference>
<feature type="compositionally biased region" description="Gly residues" evidence="3">
    <location>
        <begin position="1"/>
        <end position="11"/>
    </location>
</feature>
<dbReference type="Proteomes" id="UP000013243">
    <property type="component" value="Chromosome"/>
</dbReference>
<dbReference type="OrthoDB" id="6305173at2"/>
<keyword evidence="2" id="KW-0964">Secreted</keyword>